<dbReference type="HAMAP" id="MF_02223">
    <property type="entry name" value="Pantoate_kinase"/>
    <property type="match status" value="1"/>
</dbReference>
<name>F8AKH3_METOI</name>
<dbReference type="EC" id="2.7.1.169" evidence="1"/>
<dbReference type="GO" id="GO:0015937">
    <property type="term" value="P:coenzyme A biosynthetic process"/>
    <property type="evidence" value="ECO:0007669"/>
    <property type="project" value="UniProtKB-UniRule"/>
</dbReference>
<dbReference type="GO" id="GO:0016301">
    <property type="term" value="F:kinase activity"/>
    <property type="evidence" value="ECO:0007669"/>
    <property type="project" value="UniProtKB-UniRule"/>
</dbReference>
<dbReference type="OrthoDB" id="85822at2157"/>
<dbReference type="HOGENOM" id="CLU_081191_0_0_2"/>
<organism evidence="3 4">
    <name type="scientific">Methanothermococcus okinawensis (strain DSM 14208 / JCM 11175 / IH1)</name>
    <dbReference type="NCBI Taxonomy" id="647113"/>
    <lineage>
        <taxon>Archaea</taxon>
        <taxon>Methanobacteriati</taxon>
        <taxon>Methanobacteriota</taxon>
        <taxon>Methanomada group</taxon>
        <taxon>Methanococci</taxon>
        <taxon>Methanococcales</taxon>
        <taxon>Methanococcaceae</taxon>
        <taxon>Methanothermococcus</taxon>
    </lineage>
</organism>
<dbReference type="Gene3D" id="3.30.230.120">
    <property type="match status" value="1"/>
</dbReference>
<dbReference type="PIRSF" id="PIRSF016896">
    <property type="entry name" value="GHMP_arc_MJ0969"/>
    <property type="match status" value="1"/>
</dbReference>
<proteinExistence type="inferred from homology"/>
<keyword evidence="1" id="KW-0547">Nucleotide-binding</keyword>
<evidence type="ECO:0000313" key="4">
    <source>
        <dbReference type="Proteomes" id="UP000009296"/>
    </source>
</evidence>
<dbReference type="InterPro" id="IPR012043">
    <property type="entry name" value="PoK"/>
</dbReference>
<evidence type="ECO:0000259" key="2">
    <source>
        <dbReference type="Pfam" id="PF00288"/>
    </source>
</evidence>
<comment type="catalytic activity">
    <reaction evidence="1">
        <text>(R)-pantoate + ATP = (R)-4-phosphopantoate + ADP + H(+)</text>
        <dbReference type="Rhea" id="RHEA:28246"/>
        <dbReference type="ChEBI" id="CHEBI:15378"/>
        <dbReference type="ChEBI" id="CHEBI:15980"/>
        <dbReference type="ChEBI" id="CHEBI:30616"/>
        <dbReference type="ChEBI" id="CHEBI:61294"/>
        <dbReference type="ChEBI" id="CHEBI:456216"/>
        <dbReference type="EC" id="2.7.1.169"/>
    </reaction>
</comment>
<keyword evidence="1" id="KW-0808">Transferase</keyword>
<dbReference type="eggNOG" id="arCOG04263">
    <property type="taxonomic scope" value="Archaea"/>
</dbReference>
<gene>
    <name evidence="3" type="ordered locus">Metok_1536</name>
</gene>
<dbReference type="PANTHER" id="PTHR42282:SF1">
    <property type="entry name" value="PANTOATE KINASE"/>
    <property type="match status" value="1"/>
</dbReference>
<dbReference type="STRING" id="647113.Metok_1536"/>
<dbReference type="Proteomes" id="UP000009296">
    <property type="component" value="Chromosome"/>
</dbReference>
<protein>
    <recommendedName>
        <fullName evidence="1">Pantoate kinase</fullName>
        <shortName evidence="1">PoK</shortName>
        <ecNumber evidence="1">2.7.1.169</ecNumber>
    </recommendedName>
</protein>
<dbReference type="AlphaFoldDB" id="F8AKH3"/>
<dbReference type="KEGG" id="mok:Metok_1536"/>
<dbReference type="EMBL" id="CP002792">
    <property type="protein sequence ID" value="AEH07499.1"/>
    <property type="molecule type" value="Genomic_DNA"/>
</dbReference>
<comment type="function">
    <text evidence="1">Phosphorylates (R)-pantoate to form (R)-4-phosphopantoate in the CoA biosynthesis pathway.</text>
</comment>
<evidence type="ECO:0000313" key="3">
    <source>
        <dbReference type="EMBL" id="AEH07499.1"/>
    </source>
</evidence>
<dbReference type="SUPFAM" id="SSF54211">
    <property type="entry name" value="Ribosomal protein S5 domain 2-like"/>
    <property type="match status" value="1"/>
</dbReference>
<evidence type="ECO:0000256" key="1">
    <source>
        <dbReference type="HAMAP-Rule" id="MF_02223"/>
    </source>
</evidence>
<reference evidence="3" key="1">
    <citation type="submission" date="2011-05" db="EMBL/GenBank/DDBJ databases">
        <title>Complete sequence of chromosome of Methanothermococcus okinawensis IH1.</title>
        <authorList>
            <consortium name="US DOE Joint Genome Institute"/>
            <person name="Lucas S."/>
            <person name="Han J."/>
            <person name="Lapidus A."/>
            <person name="Cheng J.-F."/>
            <person name="Goodwin L."/>
            <person name="Pitluck S."/>
            <person name="Peters L."/>
            <person name="Mikhailova N."/>
            <person name="Held B."/>
            <person name="Han C."/>
            <person name="Tapia R."/>
            <person name="Land M."/>
            <person name="Hauser L."/>
            <person name="Kyrpides N."/>
            <person name="Ivanova N."/>
            <person name="Pagani I."/>
            <person name="Sieprawska-Lupa M."/>
            <person name="Takai K."/>
            <person name="Miyazaki J."/>
            <person name="Whitman W."/>
            <person name="Woyke T."/>
        </authorList>
    </citation>
    <scope>NUCLEOTIDE SEQUENCE</scope>
    <source>
        <strain evidence="3">IH1</strain>
    </source>
</reference>
<dbReference type="RefSeq" id="WP_013867676.1">
    <property type="nucleotide sequence ID" value="NC_015636.1"/>
</dbReference>
<keyword evidence="1 3" id="KW-0418">Kinase</keyword>
<sequence>MFIPAHITGFFKIYKDKDLLKTGSTGAGITLNKGVSTNIVEGNEEIYFNGDKTQLCPTIEVIKNCMNYLNHTNLNTQKSNRLNKNNKIKYKLSNKLDNNFNNLNEFNYNIIHKSDFPLGCGLGTSGACALGVSYELCKIYNAESKILEFAHGAEVKCGTGLGDVVAQYTGGFVIRKKPGLPLNVEKINIKNINNYNVVVEILGKKETNKIINNADWINKINNVSDNLLQKLLKNPTLKNFMSLSYTFAKDTGLATDKIISLCDDLSFTIGSSQAMLGNTVFCICEDKDLNDVLSILNNPIVCKIYNEGNYE</sequence>
<dbReference type="PANTHER" id="PTHR42282">
    <property type="entry name" value="PANTOATE KINASE-RELATED"/>
    <property type="match status" value="1"/>
</dbReference>
<accession>F8AKH3</accession>
<feature type="domain" description="GHMP kinase N-terminal" evidence="2">
    <location>
        <begin position="100"/>
        <end position="171"/>
    </location>
</feature>
<dbReference type="GO" id="GO:0005524">
    <property type="term" value="F:ATP binding"/>
    <property type="evidence" value="ECO:0007669"/>
    <property type="project" value="UniProtKB-KW"/>
</dbReference>
<dbReference type="UniPathway" id="UPA00241"/>
<keyword evidence="1" id="KW-0173">Coenzyme A biosynthesis</keyword>
<keyword evidence="4" id="KW-1185">Reference proteome</keyword>
<comment type="pathway">
    <text evidence="1">Cofactor biosynthesis; coenzyme A biosynthesis.</text>
</comment>
<comment type="similarity">
    <text evidence="1">Belongs to the GHMP kinase family. PoK subfamily.</text>
</comment>
<keyword evidence="1" id="KW-0067">ATP-binding</keyword>
<dbReference type="Pfam" id="PF00288">
    <property type="entry name" value="GHMP_kinases_N"/>
    <property type="match status" value="1"/>
</dbReference>
<dbReference type="InterPro" id="IPR020568">
    <property type="entry name" value="Ribosomal_Su5_D2-typ_SF"/>
</dbReference>
<dbReference type="InterPro" id="IPR006204">
    <property type="entry name" value="GHMP_kinase_N_dom"/>
</dbReference>
<dbReference type="GeneID" id="10773694"/>